<evidence type="ECO:0000256" key="2">
    <source>
        <dbReference type="ARBA" id="ARBA00022801"/>
    </source>
</evidence>
<dbReference type="SUPFAM" id="SSF52972">
    <property type="entry name" value="ITPase-like"/>
    <property type="match status" value="1"/>
</dbReference>
<dbReference type="Gene3D" id="3.90.950.10">
    <property type="match status" value="1"/>
</dbReference>
<dbReference type="PANTHER" id="PTHR43213">
    <property type="entry name" value="BIFUNCTIONAL DTTP/UTP PYROPHOSPHATASE/METHYLTRANSFERASE PROTEIN-RELATED"/>
    <property type="match status" value="1"/>
</dbReference>
<dbReference type="PANTHER" id="PTHR43213:SF5">
    <property type="entry name" value="BIFUNCTIONAL DTTP_UTP PYROPHOSPHATASE_METHYLTRANSFERASE PROTEIN-RELATED"/>
    <property type="match status" value="1"/>
</dbReference>
<dbReference type="HAMAP" id="MF_00528">
    <property type="entry name" value="Maf"/>
    <property type="match status" value="1"/>
</dbReference>
<proteinExistence type="evidence at transcript level"/>
<evidence type="ECO:0000256" key="1">
    <source>
        <dbReference type="ARBA" id="ARBA00001968"/>
    </source>
</evidence>
<evidence type="ECO:0000313" key="3">
    <source>
        <dbReference type="EMBL" id="ACO15333.1"/>
    </source>
</evidence>
<protein>
    <submittedName>
        <fullName evidence="3">N-acetylserotonin O-methyltransferase-like protein</fullName>
    </submittedName>
</protein>
<dbReference type="InterPro" id="IPR029001">
    <property type="entry name" value="ITPase-like_fam"/>
</dbReference>
<dbReference type="EMBL" id="BT080909">
    <property type="protein sequence ID" value="ACO15333.1"/>
    <property type="molecule type" value="mRNA"/>
</dbReference>
<dbReference type="AlphaFoldDB" id="C1C230"/>
<dbReference type="NCBIfam" id="TIGR00172">
    <property type="entry name" value="maf"/>
    <property type="match status" value="1"/>
</dbReference>
<accession>C1C230</accession>
<comment type="cofactor">
    <cofactor evidence="1">
        <name>a divalent metal cation</name>
        <dbReference type="ChEBI" id="CHEBI:60240"/>
    </cofactor>
</comment>
<dbReference type="CDD" id="cd00555">
    <property type="entry name" value="Maf"/>
    <property type="match status" value="1"/>
</dbReference>
<keyword evidence="3" id="KW-0489">Methyltransferase</keyword>
<gene>
    <name evidence="3" type="primary">ASML</name>
</gene>
<dbReference type="InterPro" id="IPR003697">
    <property type="entry name" value="Maf-like"/>
</dbReference>
<dbReference type="Pfam" id="PF02545">
    <property type="entry name" value="Maf"/>
    <property type="match status" value="1"/>
</dbReference>
<dbReference type="PIRSF" id="PIRSF006305">
    <property type="entry name" value="Maf"/>
    <property type="match status" value="1"/>
</dbReference>
<name>C1C230_CALCM</name>
<organism evidence="3">
    <name type="scientific">Caligus clemensi</name>
    <name type="common">Sea louse</name>
    <dbReference type="NCBI Taxonomy" id="344056"/>
    <lineage>
        <taxon>Eukaryota</taxon>
        <taxon>Metazoa</taxon>
        <taxon>Ecdysozoa</taxon>
        <taxon>Arthropoda</taxon>
        <taxon>Crustacea</taxon>
        <taxon>Multicrustacea</taxon>
        <taxon>Hexanauplia</taxon>
        <taxon>Copepoda</taxon>
        <taxon>Siphonostomatoida</taxon>
        <taxon>Caligidae</taxon>
        <taxon>Caligus</taxon>
    </lineage>
</organism>
<dbReference type="GO" id="GO:0008168">
    <property type="term" value="F:methyltransferase activity"/>
    <property type="evidence" value="ECO:0007669"/>
    <property type="project" value="UniProtKB-KW"/>
</dbReference>
<sequence length="214" mass="23907">MLEPFSDVLRKGYEIVLSSASPRRKEILSLGLPCPFRVQPSTAEENLNKKDYLDKPQNYAMDTASLKSKAVMEAFKRDEEKNLLIIGSDTVIFFQGAIIGKPQEKEDAIKILESLSGKSHEVYSGVSLLFKAKGSDDVLSHSFFEETKLHFDNLPADVIKAYVDTGVPMDKAGAYGIQALGGTLIKRIEGDYYNVMGFPLHKFSRFMYDYLSSS</sequence>
<dbReference type="GO" id="GO:0032259">
    <property type="term" value="P:methylation"/>
    <property type="evidence" value="ECO:0007669"/>
    <property type="project" value="UniProtKB-KW"/>
</dbReference>
<reference evidence="3" key="1">
    <citation type="submission" date="2016-12" db="EMBL/GenBank/DDBJ databases">
        <title>Caligus clemensi ESTs and full-length cDNAs.</title>
        <authorList>
            <person name="Yasuike M."/>
            <person name="von Schalburg K."/>
            <person name="Cooper G."/>
            <person name="Leong J."/>
            <person name="Jones S.R.M."/>
            <person name="Koop B.F."/>
        </authorList>
    </citation>
    <scope>NUCLEOTIDE SEQUENCE</scope>
    <source>
        <tissue evidence="3">Whole</tissue>
    </source>
</reference>
<dbReference type="GO" id="GO:0047429">
    <property type="term" value="F:nucleoside triphosphate diphosphatase activity"/>
    <property type="evidence" value="ECO:0007669"/>
    <property type="project" value="InterPro"/>
</dbReference>
<keyword evidence="2" id="KW-0378">Hydrolase</keyword>
<keyword evidence="3" id="KW-0808">Transferase</keyword>